<proteinExistence type="predicted"/>
<dbReference type="CDD" id="cd06661">
    <property type="entry name" value="GGCT_like"/>
    <property type="match status" value="1"/>
</dbReference>
<evidence type="ECO:0000313" key="7">
    <source>
        <dbReference type="Proteomes" id="UP000799439"/>
    </source>
</evidence>
<evidence type="ECO:0000256" key="3">
    <source>
        <dbReference type="PIRSR" id="PIRSR617939-1"/>
    </source>
</evidence>
<keyword evidence="2" id="KW-0456">Lyase</keyword>
<feature type="binding site" evidence="4">
    <location>
        <position position="168"/>
    </location>
    <ligand>
        <name>substrate</name>
    </ligand>
</feature>
<organism evidence="6 7">
    <name type="scientific">Myriangium duriaei CBS 260.36</name>
    <dbReference type="NCBI Taxonomy" id="1168546"/>
    <lineage>
        <taxon>Eukaryota</taxon>
        <taxon>Fungi</taxon>
        <taxon>Dikarya</taxon>
        <taxon>Ascomycota</taxon>
        <taxon>Pezizomycotina</taxon>
        <taxon>Dothideomycetes</taxon>
        <taxon>Dothideomycetidae</taxon>
        <taxon>Myriangiales</taxon>
        <taxon>Myriangiaceae</taxon>
        <taxon>Myriangium</taxon>
    </lineage>
</organism>
<dbReference type="PANTHER" id="PTHR12935:SF0">
    <property type="entry name" value="GAMMA-GLUTAMYLCYCLOTRANSFERASE"/>
    <property type="match status" value="1"/>
</dbReference>
<sequence length="220" mass="24864">MHILPSLVLQGLLQISNMGSIAPKQVPVALDQEGPIYFGYGSNLWKHQMEMRCPDSKYIGLARLNGYRWHINDRHYANVAEVNASDSSDSSKTHSFGLVYALSETDEAALDINEGVPFAYTKEHLEVDFWPLGDGKEPIDIEQPVTKVKMLVYINRNMTTDSSPKKEYIYRMNKGIDDAEAAGVPKTYIDQTIRKFIPAEHDESAERLAKQQALNFVEEN</sequence>
<dbReference type="Gene3D" id="3.10.490.10">
    <property type="entry name" value="Gamma-glutamyl cyclotransferase-like"/>
    <property type="match status" value="1"/>
</dbReference>
<dbReference type="InterPro" id="IPR017939">
    <property type="entry name" value="G-Glutamylcylcotransferase"/>
</dbReference>
<gene>
    <name evidence="6" type="ORF">K461DRAFT_281166</name>
</gene>
<evidence type="ECO:0000256" key="4">
    <source>
        <dbReference type="PIRSR" id="PIRSR617939-2"/>
    </source>
</evidence>
<dbReference type="InterPro" id="IPR009288">
    <property type="entry name" value="AIG2-like_dom"/>
</dbReference>
<protein>
    <recommendedName>
        <fullName evidence="1">gamma-glutamylcyclotransferase</fullName>
        <ecNumber evidence="1">4.3.2.9</ecNumber>
    </recommendedName>
</protein>
<feature type="binding site" evidence="4">
    <location>
        <begin position="37"/>
        <end position="42"/>
    </location>
    <ligand>
        <name>substrate</name>
    </ligand>
</feature>
<keyword evidence="7" id="KW-1185">Reference proteome</keyword>
<dbReference type="InterPro" id="IPR036568">
    <property type="entry name" value="GGCT-like_sf"/>
</dbReference>
<dbReference type="EMBL" id="ML996090">
    <property type="protein sequence ID" value="KAF2149932.1"/>
    <property type="molecule type" value="Genomic_DNA"/>
</dbReference>
<evidence type="ECO:0000256" key="1">
    <source>
        <dbReference type="ARBA" id="ARBA00012346"/>
    </source>
</evidence>
<dbReference type="GO" id="GO:0003839">
    <property type="term" value="F:gamma-glutamylcyclotransferase activity"/>
    <property type="evidence" value="ECO:0007669"/>
    <property type="project" value="UniProtKB-EC"/>
</dbReference>
<dbReference type="OrthoDB" id="2924818at2759"/>
<name>A0A9P4ITX7_9PEZI</name>
<evidence type="ECO:0000313" key="6">
    <source>
        <dbReference type="EMBL" id="KAF2149932.1"/>
    </source>
</evidence>
<feature type="active site" description="Proton acceptor" evidence="3">
    <location>
        <position position="114"/>
    </location>
</feature>
<dbReference type="SUPFAM" id="SSF110857">
    <property type="entry name" value="Gamma-glutamyl cyclotransferase-like"/>
    <property type="match status" value="1"/>
</dbReference>
<comment type="caution">
    <text evidence="6">The sequence shown here is derived from an EMBL/GenBank/DDBJ whole genome shotgun (WGS) entry which is preliminary data.</text>
</comment>
<feature type="domain" description="Gamma-glutamylcyclotransferase AIG2-like" evidence="5">
    <location>
        <begin position="37"/>
        <end position="155"/>
    </location>
</feature>
<evidence type="ECO:0000256" key="2">
    <source>
        <dbReference type="ARBA" id="ARBA00023239"/>
    </source>
</evidence>
<dbReference type="InterPro" id="IPR013024">
    <property type="entry name" value="GGCT-like"/>
</dbReference>
<dbReference type="EC" id="4.3.2.9" evidence="1"/>
<reference evidence="6" key="1">
    <citation type="journal article" date="2020" name="Stud. Mycol.">
        <title>101 Dothideomycetes genomes: a test case for predicting lifestyles and emergence of pathogens.</title>
        <authorList>
            <person name="Haridas S."/>
            <person name="Albert R."/>
            <person name="Binder M."/>
            <person name="Bloem J."/>
            <person name="Labutti K."/>
            <person name="Salamov A."/>
            <person name="Andreopoulos B."/>
            <person name="Baker S."/>
            <person name="Barry K."/>
            <person name="Bills G."/>
            <person name="Bluhm B."/>
            <person name="Cannon C."/>
            <person name="Castanera R."/>
            <person name="Culley D."/>
            <person name="Daum C."/>
            <person name="Ezra D."/>
            <person name="Gonzalez J."/>
            <person name="Henrissat B."/>
            <person name="Kuo A."/>
            <person name="Liang C."/>
            <person name="Lipzen A."/>
            <person name="Lutzoni F."/>
            <person name="Magnuson J."/>
            <person name="Mondo S."/>
            <person name="Nolan M."/>
            <person name="Ohm R."/>
            <person name="Pangilinan J."/>
            <person name="Park H.-J."/>
            <person name="Ramirez L."/>
            <person name="Alfaro M."/>
            <person name="Sun H."/>
            <person name="Tritt A."/>
            <person name="Yoshinaga Y."/>
            <person name="Zwiers L.-H."/>
            <person name="Turgeon B."/>
            <person name="Goodwin S."/>
            <person name="Spatafora J."/>
            <person name="Crous P."/>
            <person name="Grigoriev I."/>
        </authorList>
    </citation>
    <scope>NUCLEOTIDE SEQUENCE</scope>
    <source>
        <strain evidence="6">CBS 260.36</strain>
    </source>
</reference>
<dbReference type="Pfam" id="PF06094">
    <property type="entry name" value="GGACT"/>
    <property type="match status" value="1"/>
</dbReference>
<evidence type="ECO:0000259" key="5">
    <source>
        <dbReference type="Pfam" id="PF06094"/>
    </source>
</evidence>
<dbReference type="PANTHER" id="PTHR12935">
    <property type="entry name" value="GAMMA-GLUTAMYLCYCLOTRANSFERASE"/>
    <property type="match status" value="1"/>
</dbReference>
<accession>A0A9P4ITX7</accession>
<dbReference type="AlphaFoldDB" id="A0A9P4ITX7"/>
<dbReference type="Proteomes" id="UP000799439">
    <property type="component" value="Unassembled WGS sequence"/>
</dbReference>